<accession>A0A1F4UR33</accession>
<name>A0A1F4UR33_UNCKA</name>
<dbReference type="AlphaFoldDB" id="A0A1F4UR33"/>
<evidence type="ECO:0000313" key="2">
    <source>
        <dbReference type="Proteomes" id="UP000176608"/>
    </source>
</evidence>
<comment type="caution">
    <text evidence="1">The sequence shown here is derived from an EMBL/GenBank/DDBJ whole genome shotgun (WGS) entry which is preliminary data.</text>
</comment>
<protein>
    <submittedName>
        <fullName evidence="1">Uncharacterized protein</fullName>
    </submittedName>
</protein>
<gene>
    <name evidence="1" type="ORF">A2886_03215</name>
</gene>
<organism evidence="1 2">
    <name type="scientific">candidate division WWE3 bacterium RIFCSPHIGHO2_01_FULL_42_13</name>
    <dbReference type="NCBI Taxonomy" id="1802617"/>
    <lineage>
        <taxon>Bacteria</taxon>
        <taxon>Katanobacteria</taxon>
    </lineage>
</organism>
<dbReference type="EMBL" id="MEVA01000010">
    <property type="protein sequence ID" value="OGC47414.1"/>
    <property type="molecule type" value="Genomic_DNA"/>
</dbReference>
<sequence length="123" mass="13716">MFSLNILFMVLLFWAKNKLRAWTTAFSGKLVLYCLNSIAVIISSIVEFVNPIVEVPNYLSCGVLAVREAKKKSQTESDSFFAQRGLDKAEHPFMQIVALHTTKVDSKIVVFVVDANAGTDLVF</sequence>
<proteinExistence type="predicted"/>
<dbReference type="Proteomes" id="UP000176608">
    <property type="component" value="Unassembled WGS sequence"/>
</dbReference>
<reference evidence="1 2" key="1">
    <citation type="journal article" date="2016" name="Nat. Commun.">
        <title>Thousands of microbial genomes shed light on interconnected biogeochemical processes in an aquifer system.</title>
        <authorList>
            <person name="Anantharaman K."/>
            <person name="Brown C.T."/>
            <person name="Hug L.A."/>
            <person name="Sharon I."/>
            <person name="Castelle C.J."/>
            <person name="Probst A.J."/>
            <person name="Thomas B.C."/>
            <person name="Singh A."/>
            <person name="Wilkins M.J."/>
            <person name="Karaoz U."/>
            <person name="Brodie E.L."/>
            <person name="Williams K.H."/>
            <person name="Hubbard S.S."/>
            <person name="Banfield J.F."/>
        </authorList>
    </citation>
    <scope>NUCLEOTIDE SEQUENCE [LARGE SCALE GENOMIC DNA]</scope>
</reference>
<evidence type="ECO:0000313" key="1">
    <source>
        <dbReference type="EMBL" id="OGC47414.1"/>
    </source>
</evidence>